<dbReference type="SMART" id="SM01057">
    <property type="entry name" value="Carb_anhydrase"/>
    <property type="match status" value="1"/>
</dbReference>
<evidence type="ECO:0000256" key="4">
    <source>
        <dbReference type="ARBA" id="ARBA00022833"/>
    </source>
</evidence>
<dbReference type="EMBL" id="JACOFV010000021">
    <property type="protein sequence ID" value="MBC3864061.1"/>
    <property type="molecule type" value="Genomic_DNA"/>
</dbReference>
<dbReference type="Proteomes" id="UP000634011">
    <property type="component" value="Unassembled WGS sequence"/>
</dbReference>
<protein>
    <recommendedName>
        <fullName evidence="2">carbonic anhydrase</fullName>
        <ecNumber evidence="2">4.2.1.1</ecNumber>
    </recommendedName>
</protein>
<dbReference type="RefSeq" id="WP_186914005.1">
    <property type="nucleotide sequence ID" value="NZ_JACOFV010000021.1"/>
</dbReference>
<dbReference type="PANTHER" id="PTHR18952">
    <property type="entry name" value="CARBONIC ANHYDRASE"/>
    <property type="match status" value="1"/>
</dbReference>
<dbReference type="PANTHER" id="PTHR18952:SF265">
    <property type="entry name" value="CARBONIC ANHYDRASE"/>
    <property type="match status" value="1"/>
</dbReference>
<dbReference type="EC" id="4.2.1.1" evidence="2"/>
<evidence type="ECO:0000256" key="6">
    <source>
        <dbReference type="ARBA" id="ARBA00048348"/>
    </source>
</evidence>
<keyword evidence="10" id="KW-1185">Reference proteome</keyword>
<feature type="chain" id="PRO_5036858084" description="carbonic anhydrase" evidence="7">
    <location>
        <begin position="24"/>
        <end position="252"/>
    </location>
</feature>
<dbReference type="GO" id="GO:0004089">
    <property type="term" value="F:carbonate dehydratase activity"/>
    <property type="evidence" value="ECO:0007669"/>
    <property type="project" value="UniProtKB-EC"/>
</dbReference>
<dbReference type="InterPro" id="IPR001148">
    <property type="entry name" value="CA_dom"/>
</dbReference>
<dbReference type="CDD" id="cd03124">
    <property type="entry name" value="alpha_CA_prokaryotic_like"/>
    <property type="match status" value="1"/>
</dbReference>
<evidence type="ECO:0000256" key="1">
    <source>
        <dbReference type="ARBA" id="ARBA00010718"/>
    </source>
</evidence>
<comment type="caution">
    <text evidence="9">The sequence shown here is derived from an EMBL/GenBank/DDBJ whole genome shotgun (WGS) entry which is preliminary data.</text>
</comment>
<evidence type="ECO:0000259" key="8">
    <source>
        <dbReference type="PROSITE" id="PS51144"/>
    </source>
</evidence>
<comment type="similarity">
    <text evidence="1">Belongs to the alpha-carbonic anhydrase family.</text>
</comment>
<dbReference type="Pfam" id="PF00194">
    <property type="entry name" value="Carb_anhydrase"/>
    <property type="match status" value="1"/>
</dbReference>
<dbReference type="SUPFAM" id="SSF51069">
    <property type="entry name" value="Carbonic anhydrase"/>
    <property type="match status" value="1"/>
</dbReference>
<evidence type="ECO:0000313" key="10">
    <source>
        <dbReference type="Proteomes" id="UP000634011"/>
    </source>
</evidence>
<dbReference type="GO" id="GO:0008270">
    <property type="term" value="F:zinc ion binding"/>
    <property type="evidence" value="ECO:0007669"/>
    <property type="project" value="InterPro"/>
</dbReference>
<keyword evidence="4" id="KW-0862">Zinc</keyword>
<gene>
    <name evidence="9" type="ORF">H8K32_18285</name>
</gene>
<feature type="domain" description="Alpha-carbonic anhydrase" evidence="8">
    <location>
        <begin position="30"/>
        <end position="252"/>
    </location>
</feature>
<dbReference type="PROSITE" id="PS51144">
    <property type="entry name" value="ALPHA_CA_2"/>
    <property type="match status" value="1"/>
</dbReference>
<name>A0A923HHC5_9BURK</name>
<evidence type="ECO:0000256" key="3">
    <source>
        <dbReference type="ARBA" id="ARBA00022723"/>
    </source>
</evidence>
<accession>A0A923HHC5</accession>
<dbReference type="InterPro" id="IPR036398">
    <property type="entry name" value="CA_dom_sf"/>
</dbReference>
<comment type="catalytic activity">
    <reaction evidence="6">
        <text>hydrogencarbonate + H(+) = CO2 + H2O</text>
        <dbReference type="Rhea" id="RHEA:10748"/>
        <dbReference type="ChEBI" id="CHEBI:15377"/>
        <dbReference type="ChEBI" id="CHEBI:15378"/>
        <dbReference type="ChEBI" id="CHEBI:16526"/>
        <dbReference type="ChEBI" id="CHEBI:17544"/>
        <dbReference type="EC" id="4.2.1.1"/>
    </reaction>
</comment>
<dbReference type="Gene3D" id="3.10.200.10">
    <property type="entry name" value="Alpha carbonic anhydrase"/>
    <property type="match status" value="1"/>
</dbReference>
<sequence length="252" mass="27046">MNKKLIAAMTCTAFALSFGIANASDKGAPAHWSYDGKTAPAKWAELDEANSACKISKEQSPIDIVKSKVTKAALPALDFSYKSGTAEVVNNGHTIQINLPAGSSLKVGNDEAALLQFHFHTPSEEKIDGVNYPMVAHFVHKNADGKLFVVAVLFKAGKENATLAPIFSALPAEGTPTSLASFDPSKVLPGKLAYYKFMGSLTTPPCSDGVRWHVLKQPVEISKAQIAAFKKMYKMNARPVQPLNGRVVEVSE</sequence>
<organism evidence="9 10">
    <name type="scientific">Undibacterium jejuense</name>
    <dbReference type="NCBI Taxonomy" id="1344949"/>
    <lineage>
        <taxon>Bacteria</taxon>
        <taxon>Pseudomonadati</taxon>
        <taxon>Pseudomonadota</taxon>
        <taxon>Betaproteobacteria</taxon>
        <taxon>Burkholderiales</taxon>
        <taxon>Oxalobacteraceae</taxon>
        <taxon>Undibacterium</taxon>
    </lineage>
</organism>
<reference evidence="9" key="1">
    <citation type="submission" date="2020-08" db="EMBL/GenBank/DDBJ databases">
        <title>Novel species isolated from subtropical streams in China.</title>
        <authorList>
            <person name="Lu H."/>
        </authorList>
    </citation>
    <scope>NUCLEOTIDE SEQUENCE</scope>
    <source>
        <strain evidence="9">KACC 12607</strain>
    </source>
</reference>
<dbReference type="InterPro" id="IPR041891">
    <property type="entry name" value="Alpha_CA_prokaryot-like"/>
</dbReference>
<evidence type="ECO:0000256" key="5">
    <source>
        <dbReference type="ARBA" id="ARBA00023239"/>
    </source>
</evidence>
<evidence type="ECO:0000313" key="9">
    <source>
        <dbReference type="EMBL" id="MBC3864061.1"/>
    </source>
</evidence>
<dbReference type="InterPro" id="IPR023561">
    <property type="entry name" value="Carbonic_anhydrase_a-class"/>
</dbReference>
<keyword evidence="5" id="KW-0456">Lyase</keyword>
<proteinExistence type="inferred from homology"/>
<keyword evidence="3" id="KW-0479">Metal-binding</keyword>
<dbReference type="AlphaFoldDB" id="A0A923HHC5"/>
<keyword evidence="7" id="KW-0732">Signal</keyword>
<evidence type="ECO:0000256" key="7">
    <source>
        <dbReference type="SAM" id="SignalP"/>
    </source>
</evidence>
<feature type="signal peptide" evidence="7">
    <location>
        <begin position="1"/>
        <end position="23"/>
    </location>
</feature>
<evidence type="ECO:0000256" key="2">
    <source>
        <dbReference type="ARBA" id="ARBA00012925"/>
    </source>
</evidence>